<keyword evidence="1" id="KW-0812">Transmembrane</keyword>
<feature type="transmembrane region" description="Helical" evidence="1">
    <location>
        <begin position="133"/>
        <end position="155"/>
    </location>
</feature>
<evidence type="ECO:0000313" key="2">
    <source>
        <dbReference type="EMBL" id="PWJ49540.1"/>
    </source>
</evidence>
<keyword evidence="1" id="KW-0472">Membrane</keyword>
<comment type="caution">
    <text evidence="2">The sequence shown here is derived from an EMBL/GenBank/DDBJ whole genome shotgun (WGS) entry which is preliminary data.</text>
</comment>
<dbReference type="Proteomes" id="UP000245469">
    <property type="component" value="Unassembled WGS sequence"/>
</dbReference>
<evidence type="ECO:0000256" key="1">
    <source>
        <dbReference type="SAM" id="Phobius"/>
    </source>
</evidence>
<feature type="transmembrane region" description="Helical" evidence="1">
    <location>
        <begin position="25"/>
        <end position="46"/>
    </location>
</feature>
<keyword evidence="1" id="KW-1133">Transmembrane helix</keyword>
<reference evidence="2 3" key="1">
    <citation type="submission" date="2018-03" db="EMBL/GenBank/DDBJ databases">
        <title>Genomic Encyclopedia of Archaeal and Bacterial Type Strains, Phase II (KMG-II): from individual species to whole genera.</title>
        <authorList>
            <person name="Goeker M."/>
        </authorList>
    </citation>
    <scope>NUCLEOTIDE SEQUENCE [LARGE SCALE GENOMIC DNA]</scope>
    <source>
        <strain evidence="2 3">DSM 44889</strain>
    </source>
</reference>
<dbReference type="OrthoDB" id="5189031at2"/>
<feature type="transmembrane region" description="Helical" evidence="1">
    <location>
        <begin position="80"/>
        <end position="98"/>
    </location>
</feature>
<evidence type="ECO:0000313" key="3">
    <source>
        <dbReference type="Proteomes" id="UP000245469"/>
    </source>
</evidence>
<dbReference type="AlphaFoldDB" id="A0A315ZXB5"/>
<sequence length="308" mass="30809">MAAVLTSPPSRVTARPPLPSLLRRWTFAVLAALQLVVAMVATAGGVSRPMSTGGGSGGGSGVGGGGATDLFITPAGWTSAVWAIAVAGVLVWAVHQLPARRGDQPAARRVAWPFAGAVAAAVAWVVLGATAPSWAPVLASAAALALLVVAYDTALRHRRLLHLPARALLLGTLGAFTGWMAVAVPVDLAAALVSVGLPTSGAAAAAWQTGVVVLALGAGVAVVHRWRARAASTLTAVWALLALAAGAAGRDGGALLAAVAAVGAMALLGWAVWSRWQDLRRRVDAAKVRFGTSAPFGGTFPPGGAPRP</sequence>
<evidence type="ECO:0008006" key="4">
    <source>
        <dbReference type="Google" id="ProtNLM"/>
    </source>
</evidence>
<name>A0A315ZXB5_9ACTN</name>
<gene>
    <name evidence="2" type="ORF">BXY45_1257</name>
</gene>
<dbReference type="EMBL" id="QGDQ01000025">
    <property type="protein sequence ID" value="PWJ49540.1"/>
    <property type="molecule type" value="Genomic_DNA"/>
</dbReference>
<feature type="transmembrane region" description="Helical" evidence="1">
    <location>
        <begin position="110"/>
        <end position="127"/>
    </location>
</feature>
<proteinExistence type="predicted"/>
<accession>A0A315ZXB5</accession>
<feature type="transmembrane region" description="Helical" evidence="1">
    <location>
        <begin position="205"/>
        <end position="223"/>
    </location>
</feature>
<feature type="transmembrane region" description="Helical" evidence="1">
    <location>
        <begin position="254"/>
        <end position="273"/>
    </location>
</feature>
<feature type="transmembrane region" description="Helical" evidence="1">
    <location>
        <begin position="167"/>
        <end position="193"/>
    </location>
</feature>
<organism evidence="2 3">
    <name type="scientific">Quadrisphaera granulorum</name>
    <dbReference type="NCBI Taxonomy" id="317664"/>
    <lineage>
        <taxon>Bacteria</taxon>
        <taxon>Bacillati</taxon>
        <taxon>Actinomycetota</taxon>
        <taxon>Actinomycetes</taxon>
        <taxon>Kineosporiales</taxon>
        <taxon>Kineosporiaceae</taxon>
        <taxon>Quadrisphaera</taxon>
    </lineage>
</organism>
<keyword evidence="3" id="KW-1185">Reference proteome</keyword>
<protein>
    <recommendedName>
        <fullName evidence="4">TspO/MBR related protein</fullName>
    </recommendedName>
</protein>
<dbReference type="RefSeq" id="WP_109775763.1">
    <property type="nucleotide sequence ID" value="NZ_QGDQ01000025.1"/>
</dbReference>
<feature type="transmembrane region" description="Helical" evidence="1">
    <location>
        <begin position="230"/>
        <end position="248"/>
    </location>
</feature>